<gene>
    <name evidence="1" type="ORF">PFL603g_00231</name>
</gene>
<proteinExistence type="predicted"/>
<organism evidence="1 2">
    <name type="scientific">Pseudomonas fluorescens</name>
    <dbReference type="NCBI Taxonomy" id="294"/>
    <lineage>
        <taxon>Bacteria</taxon>
        <taxon>Pseudomonadati</taxon>
        <taxon>Pseudomonadota</taxon>
        <taxon>Gammaproteobacteria</taxon>
        <taxon>Pseudomonadales</taxon>
        <taxon>Pseudomonadaceae</taxon>
        <taxon>Pseudomonas</taxon>
    </lineage>
</organism>
<evidence type="ECO:0000313" key="1">
    <source>
        <dbReference type="EMBL" id="KWV84133.1"/>
    </source>
</evidence>
<comment type="caution">
    <text evidence="1">The sequence shown here is derived from an EMBL/GenBank/DDBJ whole genome shotgun (WGS) entry which is preliminary data.</text>
</comment>
<dbReference type="EMBL" id="LCYC01000003">
    <property type="protein sequence ID" value="KWV84133.1"/>
    <property type="molecule type" value="Genomic_DNA"/>
</dbReference>
<protein>
    <submittedName>
        <fullName evidence="1">Uncharacterized protein</fullName>
    </submittedName>
</protein>
<evidence type="ECO:0000313" key="2">
    <source>
        <dbReference type="Proteomes" id="UP000063434"/>
    </source>
</evidence>
<sequence>MTSYQRAKRYCFWRGSAIALAFFTFVMLLGALADRITQ</sequence>
<accession>A0A120G5H6</accession>
<reference evidence="1 2" key="1">
    <citation type="submission" date="2015-05" db="EMBL/GenBank/DDBJ databases">
        <title>A genomic and transcriptomic approach to investigate the blue pigment phenotype in Pseudomonas fluorescens.</title>
        <authorList>
            <person name="Andreani N.A."/>
            <person name="Cardazzo B."/>
        </authorList>
    </citation>
    <scope>NUCLEOTIDE SEQUENCE [LARGE SCALE GENOMIC DNA]</scope>
    <source>
        <strain evidence="1 2">Ps_40</strain>
    </source>
</reference>
<dbReference type="Proteomes" id="UP000063434">
    <property type="component" value="Unassembled WGS sequence"/>
</dbReference>
<name>A0A120G5H6_PSEFL</name>
<dbReference type="AlphaFoldDB" id="A0A120G5H6"/>
<dbReference type="PATRIC" id="fig|294.195.peg.247"/>